<proteinExistence type="predicted"/>
<dbReference type="EMBL" id="JAUCMV010000002">
    <property type="protein sequence ID" value="KAK0415289.1"/>
    <property type="molecule type" value="Genomic_DNA"/>
</dbReference>
<evidence type="ECO:0000313" key="1">
    <source>
        <dbReference type="EMBL" id="KAK0415289.1"/>
    </source>
</evidence>
<protein>
    <submittedName>
        <fullName evidence="1">Uncharacterized protein</fullName>
    </submittedName>
</protein>
<name>A0AA39I1U6_9BILA</name>
<comment type="caution">
    <text evidence="1">The sequence shown here is derived from an EMBL/GenBank/DDBJ whole genome shotgun (WGS) entry which is preliminary data.</text>
</comment>
<sequence>MYHVPLLSDHHVKETLPRNMTFAVESTPFLNAVDGNFYMVSVYETHGYAKEIEAFFKRILKYQTPARKERPLLLWYCTGMSIKACADKLKREMEDYGFAPQFPVDVEEIGQEVLVLDEVVKDNRKGKGCKRLFS</sequence>
<organism evidence="1 2">
    <name type="scientific">Steinernema hermaphroditum</name>
    <dbReference type="NCBI Taxonomy" id="289476"/>
    <lineage>
        <taxon>Eukaryota</taxon>
        <taxon>Metazoa</taxon>
        <taxon>Ecdysozoa</taxon>
        <taxon>Nematoda</taxon>
        <taxon>Chromadorea</taxon>
        <taxon>Rhabditida</taxon>
        <taxon>Tylenchina</taxon>
        <taxon>Panagrolaimomorpha</taxon>
        <taxon>Strongyloidoidea</taxon>
        <taxon>Steinernematidae</taxon>
        <taxon>Steinernema</taxon>
    </lineage>
</organism>
<dbReference type="AlphaFoldDB" id="A0AA39I1U6"/>
<dbReference type="Proteomes" id="UP001175271">
    <property type="component" value="Unassembled WGS sequence"/>
</dbReference>
<gene>
    <name evidence="1" type="ORF">QR680_011871</name>
</gene>
<evidence type="ECO:0000313" key="2">
    <source>
        <dbReference type="Proteomes" id="UP001175271"/>
    </source>
</evidence>
<reference evidence="1" key="1">
    <citation type="submission" date="2023-06" db="EMBL/GenBank/DDBJ databases">
        <title>Genomic analysis of the entomopathogenic nematode Steinernema hermaphroditum.</title>
        <authorList>
            <person name="Schwarz E.M."/>
            <person name="Heppert J.K."/>
            <person name="Baniya A."/>
            <person name="Schwartz H.T."/>
            <person name="Tan C.-H."/>
            <person name="Antoshechkin I."/>
            <person name="Sternberg P.W."/>
            <person name="Goodrich-Blair H."/>
            <person name="Dillman A.R."/>
        </authorList>
    </citation>
    <scope>NUCLEOTIDE SEQUENCE</scope>
    <source>
        <strain evidence="1">PS9179</strain>
        <tissue evidence="1">Whole animal</tissue>
    </source>
</reference>
<keyword evidence="2" id="KW-1185">Reference proteome</keyword>
<accession>A0AA39I1U6</accession>